<proteinExistence type="predicted"/>
<evidence type="ECO:0000313" key="1">
    <source>
        <dbReference type="EMBL" id="AGK03420.1"/>
    </source>
</evidence>
<reference evidence="1 2" key="1">
    <citation type="submission" date="2013-04" db="EMBL/GenBank/DDBJ databases">
        <authorList>
            <person name="Chin J."/>
            <person name="Alexander D.H."/>
            <person name="Marks P."/>
            <person name="Korlach J."/>
            <person name="Clum A."/>
            <person name="Copeland A."/>
        </authorList>
    </citation>
    <scope>NUCLEOTIDE SEQUENCE [LARGE SCALE GENOMIC DNA]</scope>
    <source>
        <strain evidence="2">ATCC 35948 / DSM 1279 / VKM B-1258 / 21</strain>
    </source>
</reference>
<dbReference type="EMBL" id="CP005385">
    <property type="protein sequence ID" value="AGK03420.1"/>
    <property type="molecule type" value="Genomic_DNA"/>
</dbReference>
<name>M9X5H8_MEIRD</name>
<dbReference type="STRING" id="504728.K649_00540"/>
<evidence type="ECO:0000313" key="2">
    <source>
        <dbReference type="Proteomes" id="UP000013026"/>
    </source>
</evidence>
<dbReference type="AlphaFoldDB" id="M9X5H8"/>
<protein>
    <submittedName>
        <fullName evidence="1">Uncharacterized protein</fullName>
    </submittedName>
</protein>
<accession>M9X5H8</accession>
<dbReference type="Proteomes" id="UP000013026">
    <property type="component" value="Chromosome"/>
</dbReference>
<gene>
    <name evidence="1" type="ORF">K649_00540</name>
</gene>
<dbReference type="KEGG" id="mre:K649_00540"/>
<sequence length="69" mass="8140">MNIYQQKAAWRMLSDIRIGLRLYTGLEPHTSTRHRIHSGYRLALNRARQLVALLESLEKEHAWQNLAEN</sequence>
<organism evidence="1 2">
    <name type="scientific">Meiothermus ruber (strain ATCC 35948 / DSM 1279 / VKM B-1258 / 21)</name>
    <name type="common">Thermus ruber</name>
    <dbReference type="NCBI Taxonomy" id="504728"/>
    <lineage>
        <taxon>Bacteria</taxon>
        <taxon>Thermotogati</taxon>
        <taxon>Deinococcota</taxon>
        <taxon>Deinococci</taxon>
        <taxon>Thermales</taxon>
        <taxon>Thermaceae</taxon>
        <taxon>Meiothermus</taxon>
    </lineage>
</organism>